<organism evidence="2 3">
    <name type="scientific">Ochrobactrum chromiisoli</name>
    <dbReference type="NCBI Taxonomy" id="2993941"/>
    <lineage>
        <taxon>Bacteria</taxon>
        <taxon>Pseudomonadati</taxon>
        <taxon>Pseudomonadota</taxon>
        <taxon>Alphaproteobacteria</taxon>
        <taxon>Hyphomicrobiales</taxon>
        <taxon>Brucellaceae</taxon>
        <taxon>Brucella/Ochrobactrum group</taxon>
        <taxon>Ochrobactrum</taxon>
    </lineage>
</organism>
<reference evidence="2 3" key="1">
    <citation type="submission" date="2022-11" db="EMBL/GenBank/DDBJ databases">
        <title>Brucella sp. YY2X, whole genome shotgun sequencing project.</title>
        <authorList>
            <person name="Yang Y."/>
        </authorList>
    </citation>
    <scope>NUCLEOTIDE SEQUENCE [LARGE SCALE GENOMIC DNA]</scope>
    <source>
        <strain evidence="2 3">YY2X</strain>
    </source>
</reference>
<dbReference type="Pfam" id="PF09346">
    <property type="entry name" value="SMI1_KNR4"/>
    <property type="match status" value="1"/>
</dbReference>
<dbReference type="Proteomes" id="UP001301216">
    <property type="component" value="Unassembled WGS sequence"/>
</dbReference>
<proteinExistence type="predicted"/>
<keyword evidence="3" id="KW-1185">Reference proteome</keyword>
<dbReference type="SMART" id="SM00860">
    <property type="entry name" value="SMI1_KNR4"/>
    <property type="match status" value="1"/>
</dbReference>
<dbReference type="InterPro" id="IPR037883">
    <property type="entry name" value="Knr4/Smi1-like_sf"/>
</dbReference>
<evidence type="ECO:0000313" key="3">
    <source>
        <dbReference type="Proteomes" id="UP001301216"/>
    </source>
</evidence>
<protein>
    <submittedName>
        <fullName evidence="2">SMI1/KNR4 family protein</fullName>
    </submittedName>
</protein>
<dbReference type="RefSeq" id="WP_265986165.1">
    <property type="nucleotide sequence ID" value="NZ_JAPHAV010000011.1"/>
</dbReference>
<dbReference type="EMBL" id="JAPHAV010000011">
    <property type="protein sequence ID" value="MCX2698450.1"/>
    <property type="molecule type" value="Genomic_DNA"/>
</dbReference>
<sequence>MDLKELNPKLYEAWVAQKKLGPDFFQESTDEDIEAIEAEVKAELPQDYKKFLRKYSSILTNRQIGANYFTMKFQDADVIAMDSTLIPWAQLTLKATRRLGRTMTTDPDIGPRVPAGVVPLTIDNQSTLLIDVRSDHFGTIWYLPEIKRQTFGTDTYNWKDIGFVASSFTEFLRELDTEEALKAKHPTFKVLN</sequence>
<dbReference type="InterPro" id="IPR018958">
    <property type="entry name" value="Knr4/Smi1-like_dom"/>
</dbReference>
<dbReference type="SUPFAM" id="SSF160631">
    <property type="entry name" value="SMI1/KNR4-like"/>
    <property type="match status" value="1"/>
</dbReference>
<name>A0ABT3QSF1_9HYPH</name>
<dbReference type="Gene3D" id="3.40.1580.10">
    <property type="entry name" value="SMI1/KNR4-like"/>
    <property type="match status" value="1"/>
</dbReference>
<gene>
    <name evidence="2" type="ORF">OPR82_17065</name>
</gene>
<accession>A0ABT3QSF1</accession>
<evidence type="ECO:0000313" key="2">
    <source>
        <dbReference type="EMBL" id="MCX2698450.1"/>
    </source>
</evidence>
<feature type="domain" description="Knr4/Smi1-like" evidence="1">
    <location>
        <begin position="27"/>
        <end position="174"/>
    </location>
</feature>
<evidence type="ECO:0000259" key="1">
    <source>
        <dbReference type="SMART" id="SM00860"/>
    </source>
</evidence>
<comment type="caution">
    <text evidence="2">The sequence shown here is derived from an EMBL/GenBank/DDBJ whole genome shotgun (WGS) entry which is preliminary data.</text>
</comment>